<evidence type="ECO:0000313" key="3">
    <source>
        <dbReference type="EMBL" id="QXN90304.1"/>
    </source>
</evidence>
<organism evidence="3 4">
    <name type="scientific">Nocardia iowensis</name>
    <dbReference type="NCBI Taxonomy" id="204891"/>
    <lineage>
        <taxon>Bacteria</taxon>
        <taxon>Bacillati</taxon>
        <taxon>Actinomycetota</taxon>
        <taxon>Actinomycetes</taxon>
        <taxon>Mycobacteriales</taxon>
        <taxon>Nocardiaceae</taxon>
        <taxon>Nocardia</taxon>
    </lineage>
</organism>
<proteinExistence type="predicted"/>
<dbReference type="InterPro" id="IPR041458">
    <property type="entry name" value="Rv3651-like_N"/>
</dbReference>
<accession>A0ABX8RN37</accession>
<feature type="domain" description="Rv3651-like C-terminal" evidence="2">
    <location>
        <begin position="227"/>
        <end position="328"/>
    </location>
</feature>
<name>A0ABX8RN37_NOCIO</name>
<dbReference type="EMBL" id="CP078145">
    <property type="protein sequence ID" value="QXN90304.1"/>
    <property type="molecule type" value="Genomic_DNA"/>
</dbReference>
<reference evidence="3 4" key="1">
    <citation type="submission" date="2021-07" db="EMBL/GenBank/DDBJ databases">
        <title>Whole Genome Sequence of Nocardia Iowensis.</title>
        <authorList>
            <person name="Lamm A."/>
            <person name="Collins-Fairclough A.M."/>
            <person name="Bunk B."/>
            <person name="Sproer C."/>
        </authorList>
    </citation>
    <scope>NUCLEOTIDE SEQUENCE [LARGE SCALE GENOMIC DNA]</scope>
    <source>
        <strain evidence="3 4">NRRL 5646</strain>
    </source>
</reference>
<dbReference type="Proteomes" id="UP000694257">
    <property type="component" value="Chromosome"/>
</dbReference>
<dbReference type="InterPro" id="IPR048578">
    <property type="entry name" value="Rv3651-like_C"/>
</dbReference>
<gene>
    <name evidence="3" type="ORF">KV110_33580</name>
</gene>
<dbReference type="Pfam" id="PF21043">
    <property type="entry name" value="Rv3651-like_C"/>
    <property type="match status" value="1"/>
</dbReference>
<dbReference type="RefSeq" id="WP_218471176.1">
    <property type="nucleotide sequence ID" value="NZ_BAABJN010000006.1"/>
</dbReference>
<dbReference type="Pfam" id="PF18007">
    <property type="entry name" value="Rv3651-like_N"/>
    <property type="match status" value="1"/>
</dbReference>
<keyword evidence="4" id="KW-1185">Reference proteome</keyword>
<evidence type="ECO:0000259" key="1">
    <source>
        <dbReference type="Pfam" id="PF18007"/>
    </source>
</evidence>
<evidence type="ECO:0000313" key="4">
    <source>
        <dbReference type="Proteomes" id="UP000694257"/>
    </source>
</evidence>
<feature type="domain" description="Rv3651-like N-terminal" evidence="1">
    <location>
        <begin position="4"/>
        <end position="94"/>
    </location>
</feature>
<sequence>MHGEWLLIECIREEPTVMAIGRKPVDLKPFDKVLRLQALRTARRAVAHVRETGQRWEEFSRTRDEHVIAEPILNVLKMVHGVRLWIGHLEQDVPLRTRSGAWDWDLDKMTALATSEMHDIYAVPLERRMPEISRVSSLRHVSSADDQAEALAKALVADESTVFHTTTWQITRDDGVRRDINWCARGALVEGRRFIHGITHDITEGDDEHAPLPPHTFAQALIDAELNAEPGVYHALVDLKTLTAYRWLTREMPGVAWELTGNPERDPALHPDDVVLARQIARALRFGPATGSLRVRDTKGEWTVVNVDAKRVLLTRESEVAAALVKVSHATHADSPENVPL</sequence>
<evidence type="ECO:0000259" key="2">
    <source>
        <dbReference type="Pfam" id="PF21043"/>
    </source>
</evidence>
<protein>
    <submittedName>
        <fullName evidence="3">DUF5593 domain-containing protein</fullName>
    </submittedName>
</protein>